<gene>
    <name evidence="3" type="ORF">BDD14_3009</name>
</gene>
<proteinExistence type="predicted"/>
<dbReference type="InterPro" id="IPR046858">
    <property type="entry name" value="ChrB_N"/>
</dbReference>
<dbReference type="InterPro" id="IPR018634">
    <property type="entry name" value="ChrB_C"/>
</dbReference>
<organism evidence="3 4">
    <name type="scientific">Edaphobacter modestus</name>
    <dbReference type="NCBI Taxonomy" id="388466"/>
    <lineage>
        <taxon>Bacteria</taxon>
        <taxon>Pseudomonadati</taxon>
        <taxon>Acidobacteriota</taxon>
        <taxon>Terriglobia</taxon>
        <taxon>Terriglobales</taxon>
        <taxon>Acidobacteriaceae</taxon>
        <taxon>Edaphobacter</taxon>
    </lineage>
</organism>
<evidence type="ECO:0000313" key="3">
    <source>
        <dbReference type="EMBL" id="RZU41486.1"/>
    </source>
</evidence>
<dbReference type="AlphaFoldDB" id="A0A4V2G4M5"/>
<name>A0A4V2G4M5_9BACT</name>
<evidence type="ECO:0000313" key="4">
    <source>
        <dbReference type="Proteomes" id="UP000292958"/>
    </source>
</evidence>
<reference evidence="3 4" key="1">
    <citation type="submission" date="2019-02" db="EMBL/GenBank/DDBJ databases">
        <title>Genomic Encyclopedia of Archaeal and Bacterial Type Strains, Phase II (KMG-II): from individual species to whole genera.</title>
        <authorList>
            <person name="Goeker M."/>
        </authorList>
    </citation>
    <scope>NUCLEOTIDE SEQUENCE [LARGE SCALE GENOMIC DNA]</scope>
    <source>
        <strain evidence="3 4">DSM 18101</strain>
    </source>
</reference>
<protein>
    <recommendedName>
        <fullName evidence="5">Chromate resistance exported protein</fullName>
    </recommendedName>
</protein>
<comment type="caution">
    <text evidence="3">The sequence shown here is derived from an EMBL/GenBank/DDBJ whole genome shotgun (WGS) entry which is preliminary data.</text>
</comment>
<dbReference type="Proteomes" id="UP000292958">
    <property type="component" value="Unassembled WGS sequence"/>
</dbReference>
<evidence type="ECO:0008006" key="5">
    <source>
        <dbReference type="Google" id="ProtNLM"/>
    </source>
</evidence>
<evidence type="ECO:0000259" key="1">
    <source>
        <dbReference type="Pfam" id="PF09828"/>
    </source>
</evidence>
<sequence>MSTSTPPWLLLIFSLPSKRTSERVGIWRKLQKYGTFALRNSGYVLPNTPVNQERLEWLATAIRGFKGEASVLQVLAIDDLPSDVLKERFREERKPDYTALIREVQQLKPSAQGFSTQLTRLKRRFEDISEIDFFESPLRVKAEEALYKAEHPATTQARVGKGKVSKSDYQSRDWITRPRPGIDRVSSAWLIKRFIDPKASFLFDSNPTIHPEAVPFDMYQAGGFGHDGEKCTFETLCARFGLADKKVRLIGQAIHDADLDEEKFGRTEGITINQILKGWAKQGIPDDELLNRGMDLIEGLYHSIA</sequence>
<feature type="domain" description="ChrB C-terminal" evidence="1">
    <location>
        <begin position="174"/>
        <end position="302"/>
    </location>
</feature>
<evidence type="ECO:0000259" key="2">
    <source>
        <dbReference type="Pfam" id="PF20229"/>
    </source>
</evidence>
<dbReference type="Pfam" id="PF20229">
    <property type="entry name" value="ChrB_N"/>
    <property type="match status" value="1"/>
</dbReference>
<dbReference type="EMBL" id="SHKW01000001">
    <property type="protein sequence ID" value="RZU41486.1"/>
    <property type="molecule type" value="Genomic_DNA"/>
</dbReference>
<keyword evidence="4" id="KW-1185">Reference proteome</keyword>
<feature type="domain" description="ChrB N-terminal" evidence="2">
    <location>
        <begin position="23"/>
        <end position="106"/>
    </location>
</feature>
<accession>A0A4V2G4M5</accession>
<dbReference type="Pfam" id="PF09828">
    <property type="entry name" value="ChrB_C"/>
    <property type="match status" value="1"/>
</dbReference>